<protein>
    <submittedName>
        <fullName evidence="3">Universal stress protein</fullName>
    </submittedName>
</protein>
<comment type="caution">
    <text evidence="3">The sequence shown here is derived from an EMBL/GenBank/DDBJ whole genome shotgun (WGS) entry which is preliminary data.</text>
</comment>
<evidence type="ECO:0000256" key="1">
    <source>
        <dbReference type="ARBA" id="ARBA00008791"/>
    </source>
</evidence>
<name>A0A967EZB9_9PROT</name>
<dbReference type="EMBL" id="JAAQPH010000012">
    <property type="protein sequence ID" value="NIA70145.1"/>
    <property type="molecule type" value="Genomic_DNA"/>
</dbReference>
<dbReference type="PANTHER" id="PTHR46268:SF15">
    <property type="entry name" value="UNIVERSAL STRESS PROTEIN HP_0031"/>
    <property type="match status" value="1"/>
</dbReference>
<reference evidence="3" key="1">
    <citation type="submission" date="2020-03" db="EMBL/GenBank/DDBJ databases">
        <title>Genome of Pelagibius litoralis DSM 21314T.</title>
        <authorList>
            <person name="Wang G."/>
        </authorList>
    </citation>
    <scope>NUCLEOTIDE SEQUENCE</scope>
    <source>
        <strain evidence="3">DSM 21314</strain>
    </source>
</reference>
<dbReference type="Gene3D" id="3.40.50.12370">
    <property type="match status" value="1"/>
</dbReference>
<dbReference type="SUPFAM" id="SSF52402">
    <property type="entry name" value="Adenine nucleotide alpha hydrolases-like"/>
    <property type="match status" value="2"/>
</dbReference>
<dbReference type="Pfam" id="PF00582">
    <property type="entry name" value="Usp"/>
    <property type="match status" value="1"/>
</dbReference>
<keyword evidence="4" id="KW-1185">Reference proteome</keyword>
<gene>
    <name evidence="3" type="ORF">HBA54_16180</name>
</gene>
<dbReference type="RefSeq" id="WP_167226453.1">
    <property type="nucleotide sequence ID" value="NZ_JAAQPH010000012.1"/>
</dbReference>
<dbReference type="PRINTS" id="PR01438">
    <property type="entry name" value="UNVRSLSTRESS"/>
</dbReference>
<evidence type="ECO:0000259" key="2">
    <source>
        <dbReference type="Pfam" id="PF00582"/>
    </source>
</evidence>
<dbReference type="CDD" id="cd00293">
    <property type="entry name" value="USP-like"/>
    <property type="match status" value="1"/>
</dbReference>
<dbReference type="InterPro" id="IPR006015">
    <property type="entry name" value="Universal_stress_UspA"/>
</dbReference>
<dbReference type="PANTHER" id="PTHR46268">
    <property type="entry name" value="STRESS RESPONSE PROTEIN NHAX"/>
    <property type="match status" value="1"/>
</dbReference>
<sequence>MSWATILAVTDGGTGSEAAMKTAIELGQRFGARVDFLHVENDARDLVPYVGEGMSATAMEQIMASVDSRNAARREVVDKTYKRHCSGAGLPEVDPGLPPKQGEFRVCMNRLTGREAEQVERFGRLSDVIVLPYPGAADGDGEATLDAALFGSGRPVLLAPADAGPGLGKTIAVAWDGSKEGACAVTAALPLLAKAEKVVAITAREGDEADPSALARYLAGHGIEAKTWAYTPGSESIADGLLEQADHANADMLVMGAYGHSRLRERILGGATQGVLERSKIPVLMMH</sequence>
<evidence type="ECO:0000313" key="4">
    <source>
        <dbReference type="Proteomes" id="UP000761264"/>
    </source>
</evidence>
<evidence type="ECO:0000313" key="3">
    <source>
        <dbReference type="EMBL" id="NIA70145.1"/>
    </source>
</evidence>
<dbReference type="InterPro" id="IPR006016">
    <property type="entry name" value="UspA"/>
</dbReference>
<organism evidence="3 4">
    <name type="scientific">Pelagibius litoralis</name>
    <dbReference type="NCBI Taxonomy" id="374515"/>
    <lineage>
        <taxon>Bacteria</taxon>
        <taxon>Pseudomonadati</taxon>
        <taxon>Pseudomonadota</taxon>
        <taxon>Alphaproteobacteria</taxon>
        <taxon>Rhodospirillales</taxon>
        <taxon>Rhodovibrionaceae</taxon>
        <taxon>Pelagibius</taxon>
    </lineage>
</organism>
<proteinExistence type="inferred from homology"/>
<accession>A0A967EZB9</accession>
<dbReference type="AlphaFoldDB" id="A0A967EZB9"/>
<comment type="similarity">
    <text evidence="1">Belongs to the universal stress protein A family.</text>
</comment>
<dbReference type="Proteomes" id="UP000761264">
    <property type="component" value="Unassembled WGS sequence"/>
</dbReference>
<feature type="domain" description="UspA" evidence="2">
    <location>
        <begin position="224"/>
        <end position="286"/>
    </location>
</feature>